<dbReference type="CDD" id="cd06170">
    <property type="entry name" value="LuxR_C_like"/>
    <property type="match status" value="1"/>
</dbReference>
<dbReference type="EMBL" id="SDPT01000002">
    <property type="protein sequence ID" value="RXZ31459.1"/>
    <property type="molecule type" value="Genomic_DNA"/>
</dbReference>
<dbReference type="PANTHER" id="PTHR44688">
    <property type="entry name" value="DNA-BINDING TRANSCRIPTIONAL ACTIVATOR DEVR_DOSR"/>
    <property type="match status" value="1"/>
</dbReference>
<accession>A0A4Q2ITF6</accession>
<dbReference type="Pfam" id="PF00196">
    <property type="entry name" value="GerE"/>
    <property type="match status" value="1"/>
</dbReference>
<evidence type="ECO:0000256" key="1">
    <source>
        <dbReference type="ARBA" id="ARBA00023015"/>
    </source>
</evidence>
<dbReference type="GO" id="GO:0006355">
    <property type="term" value="P:regulation of DNA-templated transcription"/>
    <property type="evidence" value="ECO:0007669"/>
    <property type="project" value="InterPro"/>
</dbReference>
<dbReference type="SUPFAM" id="SSF46894">
    <property type="entry name" value="C-terminal effector domain of the bipartite response regulators"/>
    <property type="match status" value="1"/>
</dbReference>
<keyword evidence="3" id="KW-0804">Transcription</keyword>
<gene>
    <name evidence="4" type="ORF">EO081_09425</name>
</gene>
<dbReference type="Proteomes" id="UP000292347">
    <property type="component" value="Unassembled WGS sequence"/>
</dbReference>
<dbReference type="RefSeq" id="WP_129341704.1">
    <property type="nucleotide sequence ID" value="NZ_JACIDD010000002.1"/>
</dbReference>
<sequence>MVDYKTVSWDSASLTAREREVLERVVEGLSAKEIAIELGIAHRTVECHIEHLRSKTNSRNRAQMAAEAVRSGLVPMVRADRVAA</sequence>
<comment type="caution">
    <text evidence="4">The sequence shown here is derived from an EMBL/GenBank/DDBJ whole genome shotgun (WGS) entry which is preliminary data.</text>
</comment>
<dbReference type="AlphaFoldDB" id="A0A4Q2ITF6"/>
<dbReference type="PANTHER" id="PTHR44688:SF16">
    <property type="entry name" value="DNA-BINDING TRANSCRIPTIONAL ACTIVATOR DEVR_DOSR"/>
    <property type="match status" value="1"/>
</dbReference>
<keyword evidence="1" id="KW-0805">Transcription regulation</keyword>
<evidence type="ECO:0000313" key="5">
    <source>
        <dbReference type="Proteomes" id="UP000292347"/>
    </source>
</evidence>
<dbReference type="InterPro" id="IPR036388">
    <property type="entry name" value="WH-like_DNA-bd_sf"/>
</dbReference>
<dbReference type="SMART" id="SM00421">
    <property type="entry name" value="HTH_LUXR"/>
    <property type="match status" value="1"/>
</dbReference>
<dbReference type="PROSITE" id="PS50043">
    <property type="entry name" value="HTH_LUXR_2"/>
    <property type="match status" value="1"/>
</dbReference>
<dbReference type="InterPro" id="IPR016032">
    <property type="entry name" value="Sig_transdc_resp-reg_C-effctor"/>
</dbReference>
<keyword evidence="5" id="KW-1185">Reference proteome</keyword>
<dbReference type="PRINTS" id="PR00038">
    <property type="entry name" value="HTHLUXR"/>
</dbReference>
<name>A0A4Q2ITF6_9SPHN</name>
<reference evidence="4 5" key="1">
    <citation type="submission" date="2019-01" db="EMBL/GenBank/DDBJ databases">
        <title>Sphingomonas mucosissima sp. nov. and Sphingomonas desiccabilis sp. nov., from biological soil crusts in the Colorado Plateau, USA.</title>
        <authorList>
            <person name="Zhu D."/>
        </authorList>
    </citation>
    <scope>NUCLEOTIDE SEQUENCE [LARGE SCALE GENOMIC DNA]</scope>
    <source>
        <strain evidence="4 5">CP1D</strain>
    </source>
</reference>
<evidence type="ECO:0000256" key="3">
    <source>
        <dbReference type="ARBA" id="ARBA00023163"/>
    </source>
</evidence>
<protein>
    <submittedName>
        <fullName evidence="4">LuxR family transcriptional regulator</fullName>
    </submittedName>
</protein>
<dbReference type="GO" id="GO:0003677">
    <property type="term" value="F:DNA binding"/>
    <property type="evidence" value="ECO:0007669"/>
    <property type="project" value="UniProtKB-KW"/>
</dbReference>
<dbReference type="Gene3D" id="1.10.10.10">
    <property type="entry name" value="Winged helix-like DNA-binding domain superfamily/Winged helix DNA-binding domain"/>
    <property type="match status" value="1"/>
</dbReference>
<dbReference type="OrthoDB" id="7449597at2"/>
<organism evidence="4 5">
    <name type="scientific">Sphingomonas desiccabilis</name>
    <dbReference type="NCBI Taxonomy" id="429134"/>
    <lineage>
        <taxon>Bacteria</taxon>
        <taxon>Pseudomonadati</taxon>
        <taxon>Pseudomonadota</taxon>
        <taxon>Alphaproteobacteria</taxon>
        <taxon>Sphingomonadales</taxon>
        <taxon>Sphingomonadaceae</taxon>
        <taxon>Sphingomonas</taxon>
    </lineage>
</organism>
<proteinExistence type="predicted"/>
<evidence type="ECO:0000313" key="4">
    <source>
        <dbReference type="EMBL" id="RXZ31459.1"/>
    </source>
</evidence>
<evidence type="ECO:0000256" key="2">
    <source>
        <dbReference type="ARBA" id="ARBA00023125"/>
    </source>
</evidence>
<dbReference type="PROSITE" id="PS00622">
    <property type="entry name" value="HTH_LUXR_1"/>
    <property type="match status" value="1"/>
</dbReference>
<dbReference type="InterPro" id="IPR000792">
    <property type="entry name" value="Tscrpt_reg_LuxR_C"/>
</dbReference>
<keyword evidence="2" id="KW-0238">DNA-binding</keyword>